<keyword evidence="2" id="KW-1003">Cell membrane</keyword>
<keyword evidence="4 6" id="KW-1133">Transmembrane helix</keyword>
<name>A0A497EQQ0_9CREN</name>
<proteinExistence type="predicted"/>
<feature type="transmembrane region" description="Helical" evidence="6">
    <location>
        <begin position="224"/>
        <end position="246"/>
    </location>
</feature>
<evidence type="ECO:0000313" key="8">
    <source>
        <dbReference type="Proteomes" id="UP000272051"/>
    </source>
</evidence>
<keyword evidence="5 6" id="KW-0472">Membrane</keyword>
<feature type="transmembrane region" description="Helical" evidence="6">
    <location>
        <begin position="110"/>
        <end position="132"/>
    </location>
</feature>
<feature type="transmembrane region" description="Helical" evidence="6">
    <location>
        <begin position="152"/>
        <end position="176"/>
    </location>
</feature>
<evidence type="ECO:0000256" key="2">
    <source>
        <dbReference type="ARBA" id="ARBA00022475"/>
    </source>
</evidence>
<protein>
    <submittedName>
        <fullName evidence="7">ABC transporter permease</fullName>
    </submittedName>
</protein>
<evidence type="ECO:0000256" key="5">
    <source>
        <dbReference type="ARBA" id="ARBA00023136"/>
    </source>
</evidence>
<organism evidence="7 8">
    <name type="scientific">Thermoproteota archaeon</name>
    <dbReference type="NCBI Taxonomy" id="2056631"/>
    <lineage>
        <taxon>Archaea</taxon>
        <taxon>Thermoproteota</taxon>
    </lineage>
</organism>
<feature type="transmembrane region" description="Helical" evidence="6">
    <location>
        <begin position="188"/>
        <end position="212"/>
    </location>
</feature>
<dbReference type="PANTHER" id="PTHR43370">
    <property type="entry name" value="SUGAR ABC TRANSPORTER INTEGRAL MEMBRANE PROTEIN-RELATED"/>
    <property type="match status" value="1"/>
</dbReference>
<feature type="non-terminal residue" evidence="7">
    <location>
        <position position="1"/>
    </location>
</feature>
<accession>A0A497EQQ0</accession>
<comment type="caution">
    <text evidence="7">The sequence shown here is derived from an EMBL/GenBank/DDBJ whole genome shotgun (WGS) entry which is preliminary data.</text>
</comment>
<dbReference type="InterPro" id="IPR001851">
    <property type="entry name" value="ABC_transp_permease"/>
</dbReference>
<evidence type="ECO:0000256" key="4">
    <source>
        <dbReference type="ARBA" id="ARBA00022989"/>
    </source>
</evidence>
<keyword evidence="3 6" id="KW-0812">Transmembrane</keyword>
<gene>
    <name evidence="7" type="ORF">DRJ33_08030</name>
</gene>
<sequence>LGVEGMMIMGAVSGFIVTMFTGSPAIGLLAALVAGGLLALLHAFISISLRGNQVVSGLALTMIGLGLSALMGRGVVGVPLKAKVGGLSIPLLSNIPIIGTIFFKQNPLVYFSYALVALSWFILYKTKLGIAIRAVGENPSAADAMGVNVYLIRYACVVFGGILAGLAGAYLSIVYIPAWVEGMTAGRGWIAVALVIFALWDPIRAMLGAYLFGGLEAAQFTLQAIGINPSILGTFPYLATIAVLTLSASETMRKRIGAPSALCKPYIREERTI</sequence>
<evidence type="ECO:0000256" key="6">
    <source>
        <dbReference type="SAM" id="Phobius"/>
    </source>
</evidence>
<feature type="transmembrane region" description="Helical" evidence="6">
    <location>
        <begin position="84"/>
        <end position="103"/>
    </location>
</feature>
<evidence type="ECO:0000256" key="1">
    <source>
        <dbReference type="ARBA" id="ARBA00004651"/>
    </source>
</evidence>
<dbReference type="AlphaFoldDB" id="A0A497EQQ0"/>
<evidence type="ECO:0000313" key="7">
    <source>
        <dbReference type="EMBL" id="RLE49673.1"/>
    </source>
</evidence>
<dbReference type="GO" id="GO:0022857">
    <property type="term" value="F:transmembrane transporter activity"/>
    <property type="evidence" value="ECO:0007669"/>
    <property type="project" value="InterPro"/>
</dbReference>
<dbReference type="Pfam" id="PF02653">
    <property type="entry name" value="BPD_transp_2"/>
    <property type="match status" value="1"/>
</dbReference>
<dbReference type="PANTHER" id="PTHR43370:SF2">
    <property type="entry name" value="ABC TRANSPORTER PERMEASE PROTEIN"/>
    <property type="match status" value="1"/>
</dbReference>
<comment type="subcellular location">
    <subcellularLocation>
        <location evidence="1">Cell membrane</location>
        <topology evidence="1">Multi-pass membrane protein</topology>
    </subcellularLocation>
</comment>
<dbReference type="Proteomes" id="UP000272051">
    <property type="component" value="Unassembled WGS sequence"/>
</dbReference>
<feature type="transmembrane region" description="Helical" evidence="6">
    <location>
        <begin position="54"/>
        <end position="72"/>
    </location>
</feature>
<reference evidence="7 8" key="1">
    <citation type="submission" date="2018-06" db="EMBL/GenBank/DDBJ databases">
        <title>Extensive metabolic versatility and redundancy in microbially diverse, dynamic hydrothermal sediments.</title>
        <authorList>
            <person name="Dombrowski N."/>
            <person name="Teske A."/>
            <person name="Baker B.J."/>
        </authorList>
    </citation>
    <scope>NUCLEOTIDE SEQUENCE [LARGE SCALE GENOMIC DNA]</scope>
    <source>
        <strain evidence="7">B34_G17</strain>
    </source>
</reference>
<dbReference type="EMBL" id="QMQX01000199">
    <property type="protein sequence ID" value="RLE49673.1"/>
    <property type="molecule type" value="Genomic_DNA"/>
</dbReference>
<evidence type="ECO:0000256" key="3">
    <source>
        <dbReference type="ARBA" id="ARBA00022692"/>
    </source>
</evidence>
<dbReference type="GO" id="GO:0005886">
    <property type="term" value="C:plasma membrane"/>
    <property type="evidence" value="ECO:0007669"/>
    <property type="project" value="UniProtKB-SubCell"/>
</dbReference>
<dbReference type="CDD" id="cd06580">
    <property type="entry name" value="TM_PBP1_transp_TpRbsC_like"/>
    <property type="match status" value="1"/>
</dbReference>